<protein>
    <submittedName>
        <fullName evidence="1">Protein arginine N-methyltransferase</fullName>
    </submittedName>
</protein>
<evidence type="ECO:0000313" key="1">
    <source>
        <dbReference type="EMBL" id="GFH21885.1"/>
    </source>
</evidence>
<dbReference type="Proteomes" id="UP000485058">
    <property type="component" value="Unassembled WGS sequence"/>
</dbReference>
<proteinExistence type="predicted"/>
<accession>A0A699ZIT0</accession>
<sequence>MSAPQVLVSGPCVHATPDQLAPGLGGTAPSGESHPLRPYWEYLAYLFRKLPAIPDELRQEMEYRDYLQAPLQPLQA</sequence>
<keyword evidence="2" id="KW-1185">Reference proteome</keyword>
<keyword evidence="1" id="KW-0489">Methyltransferase</keyword>
<reference evidence="1 2" key="1">
    <citation type="submission" date="2020-02" db="EMBL/GenBank/DDBJ databases">
        <title>Draft genome sequence of Haematococcus lacustris strain NIES-144.</title>
        <authorList>
            <person name="Morimoto D."/>
            <person name="Nakagawa S."/>
            <person name="Yoshida T."/>
            <person name="Sawayama S."/>
        </authorList>
    </citation>
    <scope>NUCLEOTIDE SEQUENCE [LARGE SCALE GENOMIC DNA]</scope>
    <source>
        <strain evidence="1 2">NIES-144</strain>
    </source>
</reference>
<feature type="non-terminal residue" evidence="1">
    <location>
        <position position="76"/>
    </location>
</feature>
<dbReference type="EMBL" id="BLLF01001924">
    <property type="protein sequence ID" value="GFH21885.1"/>
    <property type="molecule type" value="Genomic_DNA"/>
</dbReference>
<gene>
    <name evidence="1" type="ORF">HaLaN_19265</name>
</gene>
<dbReference type="AlphaFoldDB" id="A0A699ZIT0"/>
<dbReference type="GO" id="GO:0008168">
    <property type="term" value="F:methyltransferase activity"/>
    <property type="evidence" value="ECO:0007669"/>
    <property type="project" value="UniProtKB-KW"/>
</dbReference>
<dbReference type="GO" id="GO:0032259">
    <property type="term" value="P:methylation"/>
    <property type="evidence" value="ECO:0007669"/>
    <property type="project" value="UniProtKB-KW"/>
</dbReference>
<feature type="non-terminal residue" evidence="1">
    <location>
        <position position="1"/>
    </location>
</feature>
<keyword evidence="1" id="KW-0808">Transferase</keyword>
<organism evidence="1 2">
    <name type="scientific">Haematococcus lacustris</name>
    <name type="common">Green alga</name>
    <name type="synonym">Haematococcus pluvialis</name>
    <dbReference type="NCBI Taxonomy" id="44745"/>
    <lineage>
        <taxon>Eukaryota</taxon>
        <taxon>Viridiplantae</taxon>
        <taxon>Chlorophyta</taxon>
        <taxon>core chlorophytes</taxon>
        <taxon>Chlorophyceae</taxon>
        <taxon>CS clade</taxon>
        <taxon>Chlamydomonadales</taxon>
        <taxon>Haematococcaceae</taxon>
        <taxon>Haematococcus</taxon>
    </lineage>
</organism>
<name>A0A699ZIT0_HAELA</name>
<evidence type="ECO:0000313" key="2">
    <source>
        <dbReference type="Proteomes" id="UP000485058"/>
    </source>
</evidence>
<comment type="caution">
    <text evidence="1">The sequence shown here is derived from an EMBL/GenBank/DDBJ whole genome shotgun (WGS) entry which is preliminary data.</text>
</comment>